<dbReference type="EnsemblPlants" id="PGSC0003DMT400085608">
    <property type="protein sequence ID" value="PGSC0003DMT400085608"/>
    <property type="gene ID" value="PGSC0003DMG400035179"/>
</dbReference>
<dbReference type="Proteomes" id="UP000011115">
    <property type="component" value="Unassembled WGS sequence"/>
</dbReference>
<evidence type="ECO:0000313" key="2">
    <source>
        <dbReference type="EnsemblPlants" id="PGSC0003DMT400085608"/>
    </source>
</evidence>
<evidence type="ECO:0000256" key="1">
    <source>
        <dbReference type="SAM" id="MobiDB-lite"/>
    </source>
</evidence>
<proteinExistence type="predicted"/>
<evidence type="ECO:0008006" key="4">
    <source>
        <dbReference type="Google" id="ProtNLM"/>
    </source>
</evidence>
<dbReference type="AlphaFoldDB" id="M1D9V9"/>
<reference evidence="2" key="2">
    <citation type="submission" date="2015-06" db="UniProtKB">
        <authorList>
            <consortium name="EnsemblPlants"/>
        </authorList>
    </citation>
    <scope>IDENTIFICATION</scope>
    <source>
        <strain evidence="2">DM1-3 516 R44</strain>
    </source>
</reference>
<dbReference type="InParanoid" id="M1D9V9"/>
<feature type="region of interest" description="Disordered" evidence="1">
    <location>
        <begin position="99"/>
        <end position="126"/>
    </location>
</feature>
<reference evidence="3" key="1">
    <citation type="journal article" date="2011" name="Nature">
        <title>Genome sequence and analysis of the tuber crop potato.</title>
        <authorList>
            <consortium name="The Potato Genome Sequencing Consortium"/>
        </authorList>
    </citation>
    <scope>NUCLEOTIDE SEQUENCE [LARGE SCALE GENOMIC DNA]</scope>
    <source>
        <strain evidence="3">cv. DM1-3 516 R44</strain>
    </source>
</reference>
<dbReference type="HOGENOM" id="CLU_1456869_0_0_1"/>
<keyword evidence="3" id="KW-1185">Reference proteome</keyword>
<name>M1D9V9_SOLTU</name>
<accession>M1D9V9</accession>
<feature type="region of interest" description="Disordered" evidence="1">
    <location>
        <begin position="148"/>
        <end position="186"/>
    </location>
</feature>
<evidence type="ECO:0000313" key="3">
    <source>
        <dbReference type="Proteomes" id="UP000011115"/>
    </source>
</evidence>
<dbReference type="Gramene" id="PGSC0003DMT400085608">
    <property type="protein sequence ID" value="PGSC0003DMT400085608"/>
    <property type="gene ID" value="PGSC0003DMG400035179"/>
</dbReference>
<feature type="compositionally biased region" description="Basic residues" evidence="1">
    <location>
        <begin position="1"/>
        <end position="10"/>
    </location>
</feature>
<organism evidence="2 3">
    <name type="scientific">Solanum tuberosum</name>
    <name type="common">Potato</name>
    <dbReference type="NCBI Taxonomy" id="4113"/>
    <lineage>
        <taxon>Eukaryota</taxon>
        <taxon>Viridiplantae</taxon>
        <taxon>Streptophyta</taxon>
        <taxon>Embryophyta</taxon>
        <taxon>Tracheophyta</taxon>
        <taxon>Spermatophyta</taxon>
        <taxon>Magnoliopsida</taxon>
        <taxon>eudicotyledons</taxon>
        <taxon>Gunneridae</taxon>
        <taxon>Pentapetalae</taxon>
        <taxon>asterids</taxon>
        <taxon>lamiids</taxon>
        <taxon>Solanales</taxon>
        <taxon>Solanaceae</taxon>
        <taxon>Solanoideae</taxon>
        <taxon>Solaneae</taxon>
        <taxon>Solanum</taxon>
    </lineage>
</organism>
<dbReference type="PaxDb" id="4113-PGSC0003DMT400085608"/>
<sequence>MHHRIGRRARPNPPFDSRHLQNGVCKTRQAQETIWRIADQVGDPDVDHRLDLHINWRVCKTRRGFADMTRSKAAERIIPAQEKTKGFTINEDATISRGKSTKLPITGGKGKGKRSTSDRKTTIRDPNVPLWGRGLCSAVHVFLEDSHVTSPSGSGTAVPSKVTPSTDAQTQSDVSGTDAQTYGTTV</sequence>
<feature type="region of interest" description="Disordered" evidence="1">
    <location>
        <begin position="1"/>
        <end position="20"/>
    </location>
</feature>
<protein>
    <recommendedName>
        <fullName evidence="4">Integrase core domain containing protein</fullName>
    </recommendedName>
</protein>